<dbReference type="AlphaFoldDB" id="A0A2K1JEG7"/>
<organism evidence="1">
    <name type="scientific">Physcomitrium patens</name>
    <name type="common">Spreading-leaved earth moss</name>
    <name type="synonym">Physcomitrella patens</name>
    <dbReference type="NCBI Taxonomy" id="3218"/>
    <lineage>
        <taxon>Eukaryota</taxon>
        <taxon>Viridiplantae</taxon>
        <taxon>Streptophyta</taxon>
        <taxon>Embryophyta</taxon>
        <taxon>Bryophyta</taxon>
        <taxon>Bryophytina</taxon>
        <taxon>Bryopsida</taxon>
        <taxon>Funariidae</taxon>
        <taxon>Funariales</taxon>
        <taxon>Funariaceae</taxon>
        <taxon>Physcomitrium</taxon>
    </lineage>
</organism>
<dbReference type="Gramene" id="Pp3c15_24121V3.1">
    <property type="protein sequence ID" value="PAC:32927484.CDS.1"/>
    <property type="gene ID" value="Pp3c15_24121"/>
</dbReference>
<gene>
    <name evidence="1" type="ORF">PHYPA_020189</name>
</gene>
<dbReference type="InParanoid" id="A0A2K1JEG7"/>
<dbReference type="EMBL" id="ABEU02000015">
    <property type="protein sequence ID" value="PNR39909.1"/>
    <property type="molecule type" value="Genomic_DNA"/>
</dbReference>
<keyword evidence="3" id="KW-1185">Reference proteome</keyword>
<accession>A0A2K1JEG7</accession>
<evidence type="ECO:0000313" key="1">
    <source>
        <dbReference type="EMBL" id="PNR39909.1"/>
    </source>
</evidence>
<dbReference type="Proteomes" id="UP000006727">
    <property type="component" value="Chromosome 15"/>
</dbReference>
<reference evidence="2" key="3">
    <citation type="submission" date="2020-12" db="UniProtKB">
        <authorList>
            <consortium name="EnsemblPlants"/>
        </authorList>
    </citation>
    <scope>IDENTIFICATION</scope>
</reference>
<evidence type="ECO:0000313" key="3">
    <source>
        <dbReference type="Proteomes" id="UP000006727"/>
    </source>
</evidence>
<dbReference type="EnsemblPlants" id="Pp3c15_24121V3.1">
    <property type="protein sequence ID" value="PAC:32927484.CDS.1"/>
    <property type="gene ID" value="Pp3c15_24121"/>
</dbReference>
<name>A0A2K1JEG7_PHYPA</name>
<proteinExistence type="predicted"/>
<sequence length="86" mass="9897">MIETMFVATGSLHSGHVSSHYIQHESLNSWSTLRITFRGLNFGFLLRLRHAESHLQCLFVSVSSLVRSQGIIIPRRWRRAFPTAVF</sequence>
<protein>
    <submittedName>
        <fullName evidence="1 2">Uncharacterized protein</fullName>
    </submittedName>
</protein>
<evidence type="ECO:0000313" key="2">
    <source>
        <dbReference type="EnsemblPlants" id="PAC:32927484.CDS.1"/>
    </source>
</evidence>
<reference evidence="1 3" key="1">
    <citation type="journal article" date="2008" name="Science">
        <title>The Physcomitrella genome reveals evolutionary insights into the conquest of land by plants.</title>
        <authorList>
            <person name="Rensing S."/>
            <person name="Lang D."/>
            <person name="Zimmer A."/>
            <person name="Terry A."/>
            <person name="Salamov A."/>
            <person name="Shapiro H."/>
            <person name="Nishiyama T."/>
            <person name="Perroud P.-F."/>
            <person name="Lindquist E."/>
            <person name="Kamisugi Y."/>
            <person name="Tanahashi T."/>
            <person name="Sakakibara K."/>
            <person name="Fujita T."/>
            <person name="Oishi K."/>
            <person name="Shin-I T."/>
            <person name="Kuroki Y."/>
            <person name="Toyoda A."/>
            <person name="Suzuki Y."/>
            <person name="Hashimoto A."/>
            <person name="Yamaguchi K."/>
            <person name="Sugano A."/>
            <person name="Kohara Y."/>
            <person name="Fujiyama A."/>
            <person name="Anterola A."/>
            <person name="Aoki S."/>
            <person name="Ashton N."/>
            <person name="Barbazuk W.B."/>
            <person name="Barker E."/>
            <person name="Bennetzen J."/>
            <person name="Bezanilla M."/>
            <person name="Blankenship R."/>
            <person name="Cho S.H."/>
            <person name="Dutcher S."/>
            <person name="Estelle M."/>
            <person name="Fawcett J.A."/>
            <person name="Gundlach H."/>
            <person name="Hanada K."/>
            <person name="Heyl A."/>
            <person name="Hicks K.A."/>
            <person name="Hugh J."/>
            <person name="Lohr M."/>
            <person name="Mayer K."/>
            <person name="Melkozernov A."/>
            <person name="Murata T."/>
            <person name="Nelson D."/>
            <person name="Pils B."/>
            <person name="Prigge M."/>
            <person name="Reiss B."/>
            <person name="Renner T."/>
            <person name="Rombauts S."/>
            <person name="Rushton P."/>
            <person name="Sanderfoot A."/>
            <person name="Schween G."/>
            <person name="Shiu S.-H."/>
            <person name="Stueber K."/>
            <person name="Theodoulou F.L."/>
            <person name="Tu H."/>
            <person name="Van de Peer Y."/>
            <person name="Verrier P.J."/>
            <person name="Waters E."/>
            <person name="Wood A."/>
            <person name="Yang L."/>
            <person name="Cove D."/>
            <person name="Cuming A."/>
            <person name="Hasebe M."/>
            <person name="Lucas S."/>
            <person name="Mishler D.B."/>
            <person name="Reski R."/>
            <person name="Grigoriev I."/>
            <person name="Quatrano R.S."/>
            <person name="Boore J.L."/>
        </authorList>
    </citation>
    <scope>NUCLEOTIDE SEQUENCE [LARGE SCALE GENOMIC DNA]</scope>
    <source>
        <strain evidence="2 3">cv. Gransden 2004</strain>
    </source>
</reference>
<reference evidence="1 3" key="2">
    <citation type="journal article" date="2018" name="Plant J.">
        <title>The Physcomitrella patens chromosome-scale assembly reveals moss genome structure and evolution.</title>
        <authorList>
            <person name="Lang D."/>
            <person name="Ullrich K.K."/>
            <person name="Murat F."/>
            <person name="Fuchs J."/>
            <person name="Jenkins J."/>
            <person name="Haas F.B."/>
            <person name="Piednoel M."/>
            <person name="Gundlach H."/>
            <person name="Van Bel M."/>
            <person name="Meyberg R."/>
            <person name="Vives C."/>
            <person name="Morata J."/>
            <person name="Symeonidi A."/>
            <person name="Hiss M."/>
            <person name="Muchero W."/>
            <person name="Kamisugi Y."/>
            <person name="Saleh O."/>
            <person name="Blanc G."/>
            <person name="Decker E.L."/>
            <person name="van Gessel N."/>
            <person name="Grimwood J."/>
            <person name="Hayes R.D."/>
            <person name="Graham S.W."/>
            <person name="Gunter L.E."/>
            <person name="McDaniel S.F."/>
            <person name="Hoernstein S.N.W."/>
            <person name="Larsson A."/>
            <person name="Li F.W."/>
            <person name="Perroud P.F."/>
            <person name="Phillips J."/>
            <person name="Ranjan P."/>
            <person name="Rokshar D.S."/>
            <person name="Rothfels C.J."/>
            <person name="Schneider L."/>
            <person name="Shu S."/>
            <person name="Stevenson D.W."/>
            <person name="Thummler F."/>
            <person name="Tillich M."/>
            <person name="Villarreal Aguilar J.C."/>
            <person name="Widiez T."/>
            <person name="Wong G.K."/>
            <person name="Wymore A."/>
            <person name="Zhang Y."/>
            <person name="Zimmer A.D."/>
            <person name="Quatrano R.S."/>
            <person name="Mayer K.F.X."/>
            <person name="Goodstein D."/>
            <person name="Casacuberta J.M."/>
            <person name="Vandepoele K."/>
            <person name="Reski R."/>
            <person name="Cuming A.C."/>
            <person name="Tuskan G.A."/>
            <person name="Maumus F."/>
            <person name="Salse J."/>
            <person name="Schmutz J."/>
            <person name="Rensing S.A."/>
        </authorList>
    </citation>
    <scope>NUCLEOTIDE SEQUENCE [LARGE SCALE GENOMIC DNA]</scope>
    <source>
        <strain evidence="2 3">cv. Gransden 2004</strain>
    </source>
</reference>